<keyword evidence="1" id="KW-0472">Membrane</keyword>
<gene>
    <name evidence="2" type="ORF">ACFOPX_05885</name>
</gene>
<keyword evidence="3" id="KW-1185">Reference proteome</keyword>
<organism evidence="2 3">
    <name type="scientific">Helicobacter baculiformis</name>
    <dbReference type="NCBI Taxonomy" id="427351"/>
    <lineage>
        <taxon>Bacteria</taxon>
        <taxon>Pseudomonadati</taxon>
        <taxon>Campylobacterota</taxon>
        <taxon>Epsilonproteobacteria</taxon>
        <taxon>Campylobacterales</taxon>
        <taxon>Helicobacteraceae</taxon>
        <taxon>Helicobacter</taxon>
    </lineage>
</organism>
<keyword evidence="1" id="KW-0812">Transmembrane</keyword>
<evidence type="ECO:0000313" key="3">
    <source>
        <dbReference type="Proteomes" id="UP001595783"/>
    </source>
</evidence>
<comment type="caution">
    <text evidence="2">The sequence shown here is derived from an EMBL/GenBank/DDBJ whole genome shotgun (WGS) entry which is preliminary data.</text>
</comment>
<sequence>MTTKAFYEEVIEEIGTQTLARLGLNIFSFNTYGAYGASVAMSADSFRAYERHKNNPQYFGQTFEELDTGQRNIQDALSNTGHKTYTTDTLADIKKVQGILASHKKLENLSPKDQAKVEHILAYYGDEVQHMDFSKLDDLARTNHNTTDTLTPDKKGNVINTAQLKVIKDTKGLLKDRYLESGVDLRMPYEDYKHHKENLEKMVANGGAQAQKAQQALDKLNANNTTNRWMCENPRVSALMTQSVAASGHIAQAGLSDAIVFSLSTLANGIVWEIKDAYAKHPIDTDISILERIKRLLSKTLEAFKSAFARRAGFGAIDVVVGIVGQIFKSIAGSLRQLWHALRNVAKSIYNGIFSYIKGEIKSFRDLLKTILKSLFGAAWVVGVVGLERSLEAKLAVIAPPLAPFVAPILAIVAGAFAVVVSHRSIDMALDSLFGAFAARDRAKLRAEEITQLVETHLPALVAKREELEALIASTHQERLMALDACFKDYQSAYAHCDEGKIYEALNGICQLYGGELSIKTIQDVQNILENPDRTGKLRW</sequence>
<dbReference type="Proteomes" id="UP001595783">
    <property type="component" value="Unassembled WGS sequence"/>
</dbReference>
<keyword evidence="1" id="KW-1133">Transmembrane helix</keyword>
<evidence type="ECO:0000313" key="2">
    <source>
        <dbReference type="EMBL" id="MFC3848054.1"/>
    </source>
</evidence>
<evidence type="ECO:0000256" key="1">
    <source>
        <dbReference type="SAM" id="Phobius"/>
    </source>
</evidence>
<accession>A0ABV7ZHL1</accession>
<protein>
    <submittedName>
        <fullName evidence="2">Uncharacterized protein</fullName>
    </submittedName>
</protein>
<dbReference type="RefSeq" id="WP_104752631.1">
    <property type="nucleotide sequence ID" value="NZ_FZMF01000033.1"/>
</dbReference>
<feature type="transmembrane region" description="Helical" evidence="1">
    <location>
        <begin position="402"/>
        <end position="421"/>
    </location>
</feature>
<dbReference type="EMBL" id="JBHRZO010000037">
    <property type="protein sequence ID" value="MFC3848054.1"/>
    <property type="molecule type" value="Genomic_DNA"/>
</dbReference>
<proteinExistence type="predicted"/>
<name>A0ABV7ZHL1_9HELI</name>
<reference evidence="3" key="1">
    <citation type="journal article" date="2019" name="Int. J. Syst. Evol. Microbiol.">
        <title>The Global Catalogue of Microorganisms (GCM) 10K type strain sequencing project: providing services to taxonomists for standard genome sequencing and annotation.</title>
        <authorList>
            <consortium name="The Broad Institute Genomics Platform"/>
            <consortium name="The Broad Institute Genome Sequencing Center for Infectious Disease"/>
            <person name="Wu L."/>
            <person name="Ma J."/>
        </authorList>
    </citation>
    <scope>NUCLEOTIDE SEQUENCE [LARGE SCALE GENOMIC DNA]</scope>
    <source>
        <strain evidence="3">CCUG 53816</strain>
    </source>
</reference>